<protein>
    <submittedName>
        <fullName evidence="2">Acyloxyacyl hydrolase</fullName>
    </submittedName>
</protein>
<comment type="caution">
    <text evidence="2">The sequence shown here is derived from an EMBL/GenBank/DDBJ whole genome shotgun (WGS) entry which is preliminary data.</text>
</comment>
<evidence type="ECO:0000313" key="2">
    <source>
        <dbReference type="EMBL" id="MBL1378615.1"/>
    </source>
</evidence>
<feature type="signal peptide" evidence="1">
    <location>
        <begin position="1"/>
        <end position="18"/>
    </location>
</feature>
<dbReference type="Pfam" id="PF09411">
    <property type="entry name" value="PagL"/>
    <property type="match status" value="1"/>
</dbReference>
<evidence type="ECO:0000256" key="1">
    <source>
        <dbReference type="SAM" id="SignalP"/>
    </source>
</evidence>
<dbReference type="RefSeq" id="WP_202087372.1">
    <property type="nucleotide sequence ID" value="NZ_JAERTZ010000026.1"/>
</dbReference>
<dbReference type="InterPro" id="IPR018550">
    <property type="entry name" value="Lipid-A_deacylase-rel"/>
</dbReference>
<dbReference type="InterPro" id="IPR011250">
    <property type="entry name" value="OMP/PagP_B-barrel"/>
</dbReference>
<keyword evidence="2" id="KW-0378">Hydrolase</keyword>
<feature type="chain" id="PRO_5046463530" evidence="1">
    <location>
        <begin position="19"/>
        <end position="164"/>
    </location>
</feature>
<dbReference type="GO" id="GO:0016787">
    <property type="term" value="F:hydrolase activity"/>
    <property type="evidence" value="ECO:0007669"/>
    <property type="project" value="UniProtKB-KW"/>
</dbReference>
<keyword evidence="3" id="KW-1185">Reference proteome</keyword>
<keyword evidence="1" id="KW-0732">Signal</keyword>
<accession>A0ABS1QUR2</accession>
<sequence length="164" mass="17885">MNKWGLWLFVLLSAPAYAEIELQIGAGGGDGAVRYSLGIGWTESWRALGAGQLGYGIGFDSSYWELDDDALEQLSLVPALSYSARKQDGFRPFVFVGLGPAWISQTWLGSRQLSSQFQFSSRAGVGVALDQHSLALEGWHLSNGGLKQPNDGLSSWGVSYRYNF</sequence>
<reference evidence="3" key="1">
    <citation type="submission" date="2021-01" db="EMBL/GenBank/DDBJ databases">
        <title>Genome public.</title>
        <authorList>
            <person name="Liu C."/>
            <person name="Sun Q."/>
        </authorList>
    </citation>
    <scope>NUCLEOTIDE SEQUENCE [LARGE SCALE GENOMIC DNA]</scope>
    <source>
        <strain evidence="3">CGMCC 1.18722</strain>
    </source>
</reference>
<name>A0ABS1QUR2_9GAMM</name>
<dbReference type="Proteomes" id="UP000638570">
    <property type="component" value="Unassembled WGS sequence"/>
</dbReference>
<organism evidence="2 3">
    <name type="scientific">Zobellella iuensis</name>
    <dbReference type="NCBI Taxonomy" id="2803811"/>
    <lineage>
        <taxon>Bacteria</taxon>
        <taxon>Pseudomonadati</taxon>
        <taxon>Pseudomonadota</taxon>
        <taxon>Gammaproteobacteria</taxon>
        <taxon>Aeromonadales</taxon>
        <taxon>Aeromonadaceae</taxon>
        <taxon>Zobellella</taxon>
    </lineage>
</organism>
<dbReference type="Gene3D" id="2.40.160.20">
    <property type="match status" value="1"/>
</dbReference>
<dbReference type="SUPFAM" id="SSF56925">
    <property type="entry name" value="OMPA-like"/>
    <property type="match status" value="1"/>
</dbReference>
<dbReference type="EMBL" id="JAERTZ010000026">
    <property type="protein sequence ID" value="MBL1378615.1"/>
    <property type="molecule type" value="Genomic_DNA"/>
</dbReference>
<evidence type="ECO:0000313" key="3">
    <source>
        <dbReference type="Proteomes" id="UP000638570"/>
    </source>
</evidence>
<gene>
    <name evidence="2" type="ORF">JKV55_14950</name>
</gene>
<proteinExistence type="predicted"/>